<evidence type="ECO:0000313" key="3">
    <source>
        <dbReference type="Proteomes" id="UP000077755"/>
    </source>
</evidence>
<organism evidence="2 3">
    <name type="scientific">Daucus carota subsp. sativus</name>
    <name type="common">Carrot</name>
    <dbReference type="NCBI Taxonomy" id="79200"/>
    <lineage>
        <taxon>Eukaryota</taxon>
        <taxon>Viridiplantae</taxon>
        <taxon>Streptophyta</taxon>
        <taxon>Embryophyta</taxon>
        <taxon>Tracheophyta</taxon>
        <taxon>Spermatophyta</taxon>
        <taxon>Magnoliopsida</taxon>
        <taxon>eudicotyledons</taxon>
        <taxon>Gunneridae</taxon>
        <taxon>Pentapetalae</taxon>
        <taxon>asterids</taxon>
        <taxon>campanulids</taxon>
        <taxon>Apiales</taxon>
        <taxon>Apiaceae</taxon>
        <taxon>Apioideae</taxon>
        <taxon>Scandiceae</taxon>
        <taxon>Daucinae</taxon>
        <taxon>Daucus</taxon>
        <taxon>Daucus sect. Daucus</taxon>
    </lineage>
</organism>
<gene>
    <name evidence="2" type="ORF">DCAR_0417942</name>
</gene>
<reference evidence="2" key="1">
    <citation type="journal article" date="2016" name="Nat. Genet.">
        <title>A high-quality carrot genome assembly provides new insights into carotenoid accumulation and asterid genome evolution.</title>
        <authorList>
            <person name="Iorizzo M."/>
            <person name="Ellison S."/>
            <person name="Senalik D."/>
            <person name="Zeng P."/>
            <person name="Satapoomin P."/>
            <person name="Huang J."/>
            <person name="Bowman M."/>
            <person name="Iovene M."/>
            <person name="Sanseverino W."/>
            <person name="Cavagnaro P."/>
            <person name="Yildiz M."/>
            <person name="Macko-Podgorni A."/>
            <person name="Moranska E."/>
            <person name="Grzebelus E."/>
            <person name="Grzebelus D."/>
            <person name="Ashrafi H."/>
            <person name="Zheng Z."/>
            <person name="Cheng S."/>
            <person name="Spooner D."/>
            <person name="Van Deynze A."/>
            <person name="Simon P."/>
        </authorList>
    </citation>
    <scope>NUCLEOTIDE SEQUENCE</scope>
    <source>
        <tissue evidence="2">Leaf</tissue>
    </source>
</reference>
<proteinExistence type="predicted"/>
<dbReference type="PANTHER" id="PTHR34659">
    <property type="entry name" value="BNAA05G11610D PROTEIN"/>
    <property type="match status" value="1"/>
</dbReference>
<evidence type="ECO:0000256" key="1">
    <source>
        <dbReference type="SAM" id="MobiDB-lite"/>
    </source>
</evidence>
<sequence length="547" mass="61655">MSFVYSSVSPICVGGSSFLYYAYASYIVLGMDFKDNAWTWNIQKKFNVVRQEVDEFVGVETMKYVENQVQTLGGTVKGFCSNVFQDFLSPALSNPVYHDEGTVPQEGKFVSETYKNSVSNLREKYADTDSKSLSSALSNPVDLDAELVPQKGKDLSQNYNKPLFVIEEKYADIASKQIYTNQDSVHHMPPPYRLNNVKKTMPTEGDNEITKALLPSVRDDSALYDNVKTSVSGYVVSDCEGLVAKERYMSEDSNLDFEELVAKERSLSENLNLDFERLVAKERSLSEGSNSDFEGLIANERSLSDDLISDFEGLIAKEKSLFEDSNSIGINDEASLIFVTNEDHSHKIIDEVVFAAVEDSVRVCSSVKERTFDPFFDDCHCKILGTPQSSEAECSISSGCQVVEPTLFSSISSLSNNSYYQSECFTLPEESVFYDHTDSVNLNMKTIDLSEKKRLNKSCIIEDNELLGATSFRPRRHRSYKQMIKDAYTKSKRLAKEYELLGIMYEDIDNELVQHERDSKLPSTHEKTPETGHSPTEDSGDCDWELL</sequence>
<dbReference type="EMBL" id="CP093346">
    <property type="protein sequence ID" value="WOG98598.1"/>
    <property type="molecule type" value="Genomic_DNA"/>
</dbReference>
<reference evidence="2" key="2">
    <citation type="submission" date="2022-03" db="EMBL/GenBank/DDBJ databases">
        <title>Draft title - Genomic analysis of global carrot germplasm unveils the trajectory of domestication and the origin of high carotenoid orange carrot.</title>
        <authorList>
            <person name="Iorizzo M."/>
            <person name="Ellison S."/>
            <person name="Senalik D."/>
            <person name="Macko-Podgorni A."/>
            <person name="Grzebelus D."/>
            <person name="Bostan H."/>
            <person name="Rolling W."/>
            <person name="Curaba J."/>
            <person name="Simon P."/>
        </authorList>
    </citation>
    <scope>NUCLEOTIDE SEQUENCE</scope>
    <source>
        <tissue evidence="2">Leaf</tissue>
    </source>
</reference>
<name>A0AAF0X1N4_DAUCS</name>
<accession>A0AAF0X1N4</accession>
<dbReference type="PANTHER" id="PTHR34659:SF1">
    <property type="entry name" value="PROTEIN EGT2"/>
    <property type="match status" value="1"/>
</dbReference>
<dbReference type="GO" id="GO:0061908">
    <property type="term" value="C:phagophore"/>
    <property type="evidence" value="ECO:0007669"/>
    <property type="project" value="TreeGrafter"/>
</dbReference>
<keyword evidence="3" id="KW-1185">Reference proteome</keyword>
<dbReference type="GO" id="GO:0006950">
    <property type="term" value="P:response to stress"/>
    <property type="evidence" value="ECO:0007669"/>
    <property type="project" value="TreeGrafter"/>
</dbReference>
<dbReference type="Proteomes" id="UP000077755">
    <property type="component" value="Chromosome 4"/>
</dbReference>
<dbReference type="AlphaFoldDB" id="A0AAF0X1N4"/>
<dbReference type="GO" id="GO:0005776">
    <property type="term" value="C:autophagosome"/>
    <property type="evidence" value="ECO:0007669"/>
    <property type="project" value="TreeGrafter"/>
</dbReference>
<feature type="region of interest" description="Disordered" evidence="1">
    <location>
        <begin position="516"/>
        <end position="547"/>
    </location>
</feature>
<dbReference type="InterPro" id="IPR053273">
    <property type="entry name" value="CST_Regulator"/>
</dbReference>
<feature type="compositionally biased region" description="Acidic residues" evidence="1">
    <location>
        <begin position="538"/>
        <end position="547"/>
    </location>
</feature>
<evidence type="ECO:0000313" key="2">
    <source>
        <dbReference type="EMBL" id="WOG98598.1"/>
    </source>
</evidence>
<feature type="compositionally biased region" description="Basic and acidic residues" evidence="1">
    <location>
        <begin position="516"/>
        <end position="530"/>
    </location>
</feature>
<protein>
    <submittedName>
        <fullName evidence="2">Uncharacterized protein</fullName>
    </submittedName>
</protein>